<proteinExistence type="predicted"/>
<dbReference type="Pfam" id="PF04564">
    <property type="entry name" value="U-box"/>
    <property type="match status" value="1"/>
</dbReference>
<feature type="region of interest" description="Disordered" evidence="6">
    <location>
        <begin position="298"/>
        <end position="317"/>
    </location>
</feature>
<evidence type="ECO:0000313" key="8">
    <source>
        <dbReference type="EMBL" id="EFJ20105.1"/>
    </source>
</evidence>
<evidence type="ECO:0000256" key="1">
    <source>
        <dbReference type="ARBA" id="ARBA00000900"/>
    </source>
</evidence>
<evidence type="ECO:0000256" key="5">
    <source>
        <dbReference type="PROSITE-ProRule" id="PRU00221"/>
    </source>
</evidence>
<dbReference type="FunCoup" id="D8S5S2">
    <property type="interactions" value="1044"/>
</dbReference>
<dbReference type="OMA" id="ASWQEQN"/>
<name>D8S5S2_SELML</name>
<dbReference type="Pfam" id="PF23568">
    <property type="entry name" value="ARM_LIN"/>
    <property type="match status" value="1"/>
</dbReference>
<dbReference type="GO" id="GO:0061630">
    <property type="term" value="F:ubiquitin protein ligase activity"/>
    <property type="evidence" value="ECO:0007669"/>
    <property type="project" value="UniProtKB-EC"/>
</dbReference>
<keyword evidence="4" id="KW-0808">Transferase</keyword>
<dbReference type="PANTHER" id="PTHR47446">
    <property type="entry name" value="RING-TYPE E3 UBIQUITIN TRANSFERASE"/>
    <property type="match status" value="1"/>
</dbReference>
<dbReference type="PROSITE" id="PS50082">
    <property type="entry name" value="WD_REPEATS_2"/>
    <property type="match status" value="1"/>
</dbReference>
<dbReference type="InterPro" id="IPR016024">
    <property type="entry name" value="ARM-type_fold"/>
</dbReference>
<dbReference type="EC" id="2.3.2.27" evidence="3"/>
<dbReference type="Pfam" id="PF23628">
    <property type="entry name" value="ARM_LIN_C"/>
    <property type="match status" value="1"/>
</dbReference>
<dbReference type="InterPro" id="IPR056514">
    <property type="entry name" value="ARM_LIN_2nd"/>
</dbReference>
<keyword evidence="9" id="KW-1185">Reference proteome</keyword>
<dbReference type="InterPro" id="IPR056512">
    <property type="entry name" value="LIN_N"/>
</dbReference>
<dbReference type="CDD" id="cd16664">
    <property type="entry name" value="RING-Ubox_PUB"/>
    <property type="match status" value="1"/>
</dbReference>
<dbReference type="UniPathway" id="UPA00143"/>
<evidence type="ECO:0000256" key="4">
    <source>
        <dbReference type="ARBA" id="ARBA00022679"/>
    </source>
</evidence>
<feature type="domain" description="U-box" evidence="7">
    <location>
        <begin position="341"/>
        <end position="416"/>
    </location>
</feature>
<protein>
    <recommendedName>
        <fullName evidence="3">RING-type E3 ubiquitin transferase</fullName>
        <ecNumber evidence="3">2.3.2.27</ecNumber>
    </recommendedName>
</protein>
<dbReference type="InterPro" id="IPR045210">
    <property type="entry name" value="RING-Ubox_PUB"/>
</dbReference>
<dbReference type="EMBL" id="GL377603">
    <property type="protein sequence ID" value="EFJ20105.1"/>
    <property type="molecule type" value="Genomic_DNA"/>
</dbReference>
<feature type="compositionally biased region" description="Basic and acidic residues" evidence="6">
    <location>
        <begin position="308"/>
        <end position="317"/>
    </location>
</feature>
<evidence type="ECO:0000256" key="2">
    <source>
        <dbReference type="ARBA" id="ARBA00004906"/>
    </source>
</evidence>
<dbReference type="Proteomes" id="UP000001514">
    <property type="component" value="Unassembled WGS sequence"/>
</dbReference>
<keyword evidence="5" id="KW-0853">WD repeat</keyword>
<dbReference type="Pfam" id="PF23654">
    <property type="entry name" value="ARM_LIN_2nd"/>
    <property type="match status" value="1"/>
</dbReference>
<dbReference type="KEGG" id="smo:SELMODRAFT_418457"/>
<accession>D8S5S2</accession>
<dbReference type="SUPFAM" id="SSF50978">
    <property type="entry name" value="WD40 repeat-like"/>
    <property type="match status" value="1"/>
</dbReference>
<dbReference type="AlphaFoldDB" id="D8S5S2"/>
<comment type="catalytic activity">
    <reaction evidence="1">
        <text>S-ubiquitinyl-[E2 ubiquitin-conjugating enzyme]-L-cysteine + [acceptor protein]-L-lysine = [E2 ubiquitin-conjugating enzyme]-L-cysteine + N(6)-ubiquitinyl-[acceptor protein]-L-lysine.</text>
        <dbReference type="EC" id="2.3.2.27"/>
    </reaction>
</comment>
<dbReference type="PROSITE" id="PS51698">
    <property type="entry name" value="U_BOX"/>
    <property type="match status" value="1"/>
</dbReference>
<evidence type="ECO:0000256" key="3">
    <source>
        <dbReference type="ARBA" id="ARBA00012483"/>
    </source>
</evidence>
<evidence type="ECO:0000259" key="7">
    <source>
        <dbReference type="PROSITE" id="PS51698"/>
    </source>
</evidence>
<dbReference type="Gene3D" id="3.30.40.10">
    <property type="entry name" value="Zinc/RING finger domain, C3HC4 (zinc finger)"/>
    <property type="match status" value="1"/>
</dbReference>
<gene>
    <name evidence="8" type="ORF">SELMODRAFT_418457</name>
</gene>
<feature type="compositionally biased region" description="Polar residues" evidence="6">
    <location>
        <begin position="298"/>
        <end position="307"/>
    </location>
</feature>
<dbReference type="Gene3D" id="2.130.10.10">
    <property type="entry name" value="YVTN repeat-like/Quinoprotein amine dehydrogenase"/>
    <property type="match status" value="2"/>
</dbReference>
<dbReference type="SUPFAM" id="SSF57850">
    <property type="entry name" value="RING/U-box"/>
    <property type="match status" value="1"/>
</dbReference>
<dbReference type="InParanoid" id="D8S5S2"/>
<sequence length="1211" mass="135100">MASKKRSHNFAAARTPAQIEKIVLSTVGSYILDQLLDSDRRAEHKKLCTEALVQHSDNEGGYVDYAEQAVLANLDWGIEAVEEAIRTPHEETKSARLQHAEKMLQVCALLDVRSEIAGIPGTYLSAWGSLILSYVWKLRNDDRKAAVCVLDMFLVDPRSARLKFAPQLWDQLFQPHLTSIKGWYSLQRHRIKMAESDDVSYSFQSREEDGEEDLLTLEQKEQLEGVEGLYQASLDDHTREFAQYYKDWLTLTADSLKKRVPPLMPIAEPPMTPVHELAIFNRKNVENQSLKTYESCTLSSDNTQPEVENVKSNKADGSDEVFNHISMETKSSPSTSLFASTPPKDFVCPITNQIFDDPVTLETGQTYERKAIKEWLSRGNVTCPMSRQPLIKVALPRTNYILKRLISDWKAESTQFSIKDSPQTTNNDYFPTSSGSLTDAGLTGLEKLKMSLETLSRLDNLTDCEAAVRTICRVWEEVHGDEDVTVLLTEPRVIDGLMETICKSSSVEVQKEAVHILIELVHRDEHTRQTILTIDPGLQRMQKFLKEGLVNLKVLLLQLRPFLPDIAMADFLPHLVAVIKQSRESTISDVFFQSSIKPKAAAVTMLEHVLSSMELERNSVNIKTLVSLTAVPALIESLNTKDKKERVAAVSILLRCVRANEDARTFVSQADHLTLVLKVLHSADKAARARTIALLMELVRSYKKTSRLQILGLIKTEGCVSSMHALLMHLQVAPLEQQILTAGLLMQLDLLGEPRKDSVYTEEAMDTLLKAIKNKDRLSLQVEAARTIICIVGRFSSSGKPVLRSWLIKASKTKPTKNYQQDDWDKKVARALLDYENGTLLEVLAENVLDEALELATPCITIATWLLYMARELPETGLWIQARKLLLPRYITLLQSDAHRVLAALALYSFLTDKASTQELVKSAAAVCKPLKSMKNESWISSKLYQTFITSPNVKAEEWKHDEVMQADTSGNGESWKVAEENLLLLREATEHTKCVTSLAILPSKHRLYSGSLDKTIRVCKTVWSIEDDTLHCLHVFELNGGVLSLVVTGSLACIILQGIPGIQVQYEENDARHISSHKNIQSVAASKGMIYCGCTDNSVHETDPSGTAMMCIQGGVRTLLGKRPVNALQVFKGQIYTAGSFCDGMNVKVWNQADKSLVSALSIQSEVWLRARLAKVGSLAVGSKLNALAVDGDVLYSGSGDGKIKVWTCL</sequence>
<evidence type="ECO:0000313" key="9">
    <source>
        <dbReference type="Proteomes" id="UP000001514"/>
    </source>
</evidence>
<dbReference type="InterPro" id="IPR052858">
    <property type="entry name" value="E3_ubiquitin-ligase_LIN"/>
</dbReference>
<dbReference type="Pfam" id="PF00400">
    <property type="entry name" value="WD40"/>
    <property type="match status" value="2"/>
</dbReference>
<dbReference type="InterPro" id="IPR055566">
    <property type="entry name" value="ARM_LIN"/>
</dbReference>
<dbReference type="InterPro" id="IPR003613">
    <property type="entry name" value="Ubox_domain"/>
</dbReference>
<dbReference type="InterPro" id="IPR036322">
    <property type="entry name" value="WD40_repeat_dom_sf"/>
</dbReference>
<comment type="pathway">
    <text evidence="2">Protein modification; protein ubiquitination.</text>
</comment>
<dbReference type="SMART" id="SM00504">
    <property type="entry name" value="Ubox"/>
    <property type="match status" value="1"/>
</dbReference>
<dbReference type="InterPro" id="IPR001680">
    <property type="entry name" value="WD40_rpt"/>
</dbReference>
<dbReference type="Gene3D" id="1.25.10.10">
    <property type="entry name" value="Leucine-rich Repeat Variant"/>
    <property type="match status" value="1"/>
</dbReference>
<dbReference type="InterPro" id="IPR011989">
    <property type="entry name" value="ARM-like"/>
</dbReference>
<dbReference type="SMART" id="SM00320">
    <property type="entry name" value="WD40"/>
    <property type="match status" value="3"/>
</dbReference>
<dbReference type="eggNOG" id="KOG0167">
    <property type="taxonomic scope" value="Eukaryota"/>
</dbReference>
<dbReference type="InterPro" id="IPR015943">
    <property type="entry name" value="WD40/YVTN_repeat-like_dom_sf"/>
</dbReference>
<dbReference type="PANTHER" id="PTHR47446:SF2">
    <property type="entry name" value="RING-TYPE E3 UBIQUITIN TRANSFERASE"/>
    <property type="match status" value="1"/>
</dbReference>
<dbReference type="HOGENOM" id="CLU_005355_1_0_1"/>
<dbReference type="GO" id="GO:0016567">
    <property type="term" value="P:protein ubiquitination"/>
    <property type="evidence" value="ECO:0007669"/>
    <property type="project" value="UniProtKB-UniPathway"/>
</dbReference>
<dbReference type="InterPro" id="IPR013083">
    <property type="entry name" value="Znf_RING/FYVE/PHD"/>
</dbReference>
<feature type="repeat" description="WD" evidence="5">
    <location>
        <begin position="1192"/>
        <end position="1211"/>
    </location>
</feature>
<dbReference type="SUPFAM" id="SSF48371">
    <property type="entry name" value="ARM repeat"/>
    <property type="match status" value="1"/>
</dbReference>
<dbReference type="Gramene" id="EFJ20105">
    <property type="protein sequence ID" value="EFJ20105"/>
    <property type="gene ID" value="SELMODRAFT_418457"/>
</dbReference>
<reference evidence="8 9" key="1">
    <citation type="journal article" date="2011" name="Science">
        <title>The Selaginella genome identifies genetic changes associated with the evolution of vascular plants.</title>
        <authorList>
            <person name="Banks J.A."/>
            <person name="Nishiyama T."/>
            <person name="Hasebe M."/>
            <person name="Bowman J.L."/>
            <person name="Gribskov M."/>
            <person name="dePamphilis C."/>
            <person name="Albert V.A."/>
            <person name="Aono N."/>
            <person name="Aoyama T."/>
            <person name="Ambrose B.A."/>
            <person name="Ashton N.W."/>
            <person name="Axtell M.J."/>
            <person name="Barker E."/>
            <person name="Barker M.S."/>
            <person name="Bennetzen J.L."/>
            <person name="Bonawitz N.D."/>
            <person name="Chapple C."/>
            <person name="Cheng C."/>
            <person name="Correa L.G."/>
            <person name="Dacre M."/>
            <person name="DeBarry J."/>
            <person name="Dreyer I."/>
            <person name="Elias M."/>
            <person name="Engstrom E.M."/>
            <person name="Estelle M."/>
            <person name="Feng L."/>
            <person name="Finet C."/>
            <person name="Floyd S.K."/>
            <person name="Frommer W.B."/>
            <person name="Fujita T."/>
            <person name="Gramzow L."/>
            <person name="Gutensohn M."/>
            <person name="Harholt J."/>
            <person name="Hattori M."/>
            <person name="Heyl A."/>
            <person name="Hirai T."/>
            <person name="Hiwatashi Y."/>
            <person name="Ishikawa M."/>
            <person name="Iwata M."/>
            <person name="Karol K.G."/>
            <person name="Koehler B."/>
            <person name="Kolukisaoglu U."/>
            <person name="Kubo M."/>
            <person name="Kurata T."/>
            <person name="Lalonde S."/>
            <person name="Li K."/>
            <person name="Li Y."/>
            <person name="Litt A."/>
            <person name="Lyons E."/>
            <person name="Manning G."/>
            <person name="Maruyama T."/>
            <person name="Michael T.P."/>
            <person name="Mikami K."/>
            <person name="Miyazaki S."/>
            <person name="Morinaga S."/>
            <person name="Murata T."/>
            <person name="Mueller-Roeber B."/>
            <person name="Nelson D.R."/>
            <person name="Obara M."/>
            <person name="Oguri Y."/>
            <person name="Olmstead R.G."/>
            <person name="Onodera N."/>
            <person name="Petersen B.L."/>
            <person name="Pils B."/>
            <person name="Prigge M."/>
            <person name="Rensing S.A."/>
            <person name="Riano-Pachon D.M."/>
            <person name="Roberts A.W."/>
            <person name="Sato Y."/>
            <person name="Scheller H.V."/>
            <person name="Schulz B."/>
            <person name="Schulz C."/>
            <person name="Shakirov E.V."/>
            <person name="Shibagaki N."/>
            <person name="Shinohara N."/>
            <person name="Shippen D.E."/>
            <person name="Soerensen I."/>
            <person name="Sotooka R."/>
            <person name="Sugimoto N."/>
            <person name="Sugita M."/>
            <person name="Sumikawa N."/>
            <person name="Tanurdzic M."/>
            <person name="Theissen G."/>
            <person name="Ulvskov P."/>
            <person name="Wakazuki S."/>
            <person name="Weng J.K."/>
            <person name="Willats W.W."/>
            <person name="Wipf D."/>
            <person name="Wolf P.G."/>
            <person name="Yang L."/>
            <person name="Zimmer A.D."/>
            <person name="Zhu Q."/>
            <person name="Mitros T."/>
            <person name="Hellsten U."/>
            <person name="Loque D."/>
            <person name="Otillar R."/>
            <person name="Salamov A."/>
            <person name="Schmutz J."/>
            <person name="Shapiro H."/>
            <person name="Lindquist E."/>
            <person name="Lucas S."/>
            <person name="Rokhsar D."/>
            <person name="Grigoriev I.V."/>
        </authorList>
    </citation>
    <scope>NUCLEOTIDE SEQUENCE [LARGE SCALE GENOMIC DNA]</scope>
</reference>
<evidence type="ECO:0000256" key="6">
    <source>
        <dbReference type="SAM" id="MobiDB-lite"/>
    </source>
</evidence>
<organism evidence="9">
    <name type="scientific">Selaginella moellendorffii</name>
    <name type="common">Spikemoss</name>
    <dbReference type="NCBI Taxonomy" id="88036"/>
    <lineage>
        <taxon>Eukaryota</taxon>
        <taxon>Viridiplantae</taxon>
        <taxon>Streptophyta</taxon>
        <taxon>Embryophyta</taxon>
        <taxon>Tracheophyta</taxon>
        <taxon>Lycopodiopsida</taxon>
        <taxon>Selaginellales</taxon>
        <taxon>Selaginellaceae</taxon>
        <taxon>Selaginella</taxon>
    </lineage>
</organism>